<keyword evidence="1" id="KW-0812">Transmembrane</keyword>
<dbReference type="Proteomes" id="UP000297245">
    <property type="component" value="Unassembled WGS sequence"/>
</dbReference>
<keyword evidence="1" id="KW-0472">Membrane</keyword>
<dbReference type="AlphaFoldDB" id="A0A4S8LSB2"/>
<dbReference type="EMBL" id="ML179282">
    <property type="protein sequence ID" value="THU92334.1"/>
    <property type="molecule type" value="Genomic_DNA"/>
</dbReference>
<name>A0A4S8LSB2_DENBC</name>
<protein>
    <recommendedName>
        <fullName evidence="4">Ubiquitin 3 binding protein But2 C-terminal domain-containing protein</fullName>
    </recommendedName>
</protein>
<organism evidence="2 3">
    <name type="scientific">Dendrothele bispora (strain CBS 962.96)</name>
    <dbReference type="NCBI Taxonomy" id="1314807"/>
    <lineage>
        <taxon>Eukaryota</taxon>
        <taxon>Fungi</taxon>
        <taxon>Dikarya</taxon>
        <taxon>Basidiomycota</taxon>
        <taxon>Agaricomycotina</taxon>
        <taxon>Agaricomycetes</taxon>
        <taxon>Agaricomycetidae</taxon>
        <taxon>Agaricales</taxon>
        <taxon>Agaricales incertae sedis</taxon>
        <taxon>Dendrothele</taxon>
    </lineage>
</organism>
<keyword evidence="1" id="KW-1133">Transmembrane helix</keyword>
<dbReference type="OrthoDB" id="3350619at2759"/>
<evidence type="ECO:0000256" key="1">
    <source>
        <dbReference type="SAM" id="Phobius"/>
    </source>
</evidence>
<accession>A0A4S8LSB2</accession>
<feature type="transmembrane region" description="Helical" evidence="1">
    <location>
        <begin position="35"/>
        <end position="55"/>
    </location>
</feature>
<evidence type="ECO:0008006" key="4">
    <source>
        <dbReference type="Google" id="ProtNLM"/>
    </source>
</evidence>
<keyword evidence="3" id="KW-1185">Reference proteome</keyword>
<gene>
    <name evidence="2" type="ORF">K435DRAFT_820512</name>
</gene>
<evidence type="ECO:0000313" key="3">
    <source>
        <dbReference type="Proteomes" id="UP000297245"/>
    </source>
</evidence>
<reference evidence="2 3" key="1">
    <citation type="journal article" date="2019" name="Nat. Ecol. Evol.">
        <title>Megaphylogeny resolves global patterns of mushroom evolution.</title>
        <authorList>
            <person name="Varga T."/>
            <person name="Krizsan K."/>
            <person name="Foldi C."/>
            <person name="Dima B."/>
            <person name="Sanchez-Garcia M."/>
            <person name="Sanchez-Ramirez S."/>
            <person name="Szollosi G.J."/>
            <person name="Szarkandi J.G."/>
            <person name="Papp V."/>
            <person name="Albert L."/>
            <person name="Andreopoulos W."/>
            <person name="Angelini C."/>
            <person name="Antonin V."/>
            <person name="Barry K.W."/>
            <person name="Bougher N.L."/>
            <person name="Buchanan P."/>
            <person name="Buyck B."/>
            <person name="Bense V."/>
            <person name="Catcheside P."/>
            <person name="Chovatia M."/>
            <person name="Cooper J."/>
            <person name="Damon W."/>
            <person name="Desjardin D."/>
            <person name="Finy P."/>
            <person name="Geml J."/>
            <person name="Haridas S."/>
            <person name="Hughes K."/>
            <person name="Justo A."/>
            <person name="Karasinski D."/>
            <person name="Kautmanova I."/>
            <person name="Kiss B."/>
            <person name="Kocsube S."/>
            <person name="Kotiranta H."/>
            <person name="LaButti K.M."/>
            <person name="Lechner B.E."/>
            <person name="Liimatainen K."/>
            <person name="Lipzen A."/>
            <person name="Lukacs Z."/>
            <person name="Mihaltcheva S."/>
            <person name="Morgado L.N."/>
            <person name="Niskanen T."/>
            <person name="Noordeloos M.E."/>
            <person name="Ohm R.A."/>
            <person name="Ortiz-Santana B."/>
            <person name="Ovrebo C."/>
            <person name="Racz N."/>
            <person name="Riley R."/>
            <person name="Savchenko A."/>
            <person name="Shiryaev A."/>
            <person name="Soop K."/>
            <person name="Spirin V."/>
            <person name="Szebenyi C."/>
            <person name="Tomsovsky M."/>
            <person name="Tulloss R.E."/>
            <person name="Uehling J."/>
            <person name="Grigoriev I.V."/>
            <person name="Vagvolgyi C."/>
            <person name="Papp T."/>
            <person name="Martin F.M."/>
            <person name="Miettinen O."/>
            <person name="Hibbett D.S."/>
            <person name="Nagy L.G."/>
        </authorList>
    </citation>
    <scope>NUCLEOTIDE SEQUENCE [LARGE SCALE GENOMIC DNA]</scope>
    <source>
        <strain evidence="2 3">CBS 962.96</strain>
    </source>
</reference>
<proteinExistence type="predicted"/>
<sequence length="285" mass="32623">MYAQLSRGSSSSLEDDDTLADPVLHTGKREKFDRLLLWACMTVTAISLILSTFVLSSNSTSSMRPFNKQDVIHRPNPYANLDRLYKANPSLLLDRKPFPSIYSYAHVVLQIPSSDPRRVYLPEDERSYSSREGYIYTDDRHVLITPEISTIIQFRNQDYGMENCTLEPTIPSLGNSPVDLDSSVRIDHLSIVEIWMLDNTREISRYDPVSWKHAPLRKTLLASISVSGEVWNEQKFHFRCPSNGFSTFEFACSKLSPNCHIDFWQRKSTPPNGIYIVQHDSLSIV</sequence>
<evidence type="ECO:0000313" key="2">
    <source>
        <dbReference type="EMBL" id="THU92334.1"/>
    </source>
</evidence>